<sequence>MSDIVGNAHIFSGVVGWITQLVVDKTVRKRYIATQLLQTLKAHPLFQNVTVVGLVSSHPAACNALAKYADVGIYSVDLDFIRDNVEKVLTASNTSYLKSAHLRGTLFQVGCDTGAVSSVFTEFYVDHEEPLEALDKFKARGQWCLGELLEGHEYLALFPVAPLSPISFAE</sequence>
<reference evidence="2" key="2">
    <citation type="submission" date="2015-01" db="EMBL/GenBank/DDBJ databases">
        <title>Evolutionary Origins and Diversification of the Mycorrhizal Mutualists.</title>
        <authorList>
            <consortium name="DOE Joint Genome Institute"/>
            <consortium name="Mycorrhizal Genomics Consortium"/>
            <person name="Kohler A."/>
            <person name="Kuo A."/>
            <person name="Nagy L.G."/>
            <person name="Floudas D."/>
            <person name="Copeland A."/>
            <person name="Barry K.W."/>
            <person name="Cichocki N."/>
            <person name="Veneault-Fourrey C."/>
            <person name="LaButti K."/>
            <person name="Lindquist E.A."/>
            <person name="Lipzen A."/>
            <person name="Lundell T."/>
            <person name="Morin E."/>
            <person name="Murat C."/>
            <person name="Riley R."/>
            <person name="Ohm R."/>
            <person name="Sun H."/>
            <person name="Tunlid A."/>
            <person name="Henrissat B."/>
            <person name="Grigoriev I.V."/>
            <person name="Hibbett D.S."/>
            <person name="Martin F."/>
        </authorList>
    </citation>
    <scope>NUCLEOTIDE SEQUENCE [LARGE SCALE GENOMIC DNA]</scope>
    <source>
        <strain evidence="2">F 1598</strain>
    </source>
</reference>
<dbReference type="EMBL" id="KN832992">
    <property type="protein sequence ID" value="KIM83076.1"/>
    <property type="molecule type" value="Genomic_DNA"/>
</dbReference>
<protein>
    <submittedName>
        <fullName evidence="1">Uncharacterized protein</fullName>
    </submittedName>
</protein>
<gene>
    <name evidence="1" type="ORF">PILCRDRAFT_784269</name>
</gene>
<organism evidence="1 2">
    <name type="scientific">Piloderma croceum (strain F 1598)</name>
    <dbReference type="NCBI Taxonomy" id="765440"/>
    <lineage>
        <taxon>Eukaryota</taxon>
        <taxon>Fungi</taxon>
        <taxon>Dikarya</taxon>
        <taxon>Basidiomycota</taxon>
        <taxon>Agaricomycotina</taxon>
        <taxon>Agaricomycetes</taxon>
        <taxon>Agaricomycetidae</taxon>
        <taxon>Atheliales</taxon>
        <taxon>Atheliaceae</taxon>
        <taxon>Piloderma</taxon>
    </lineage>
</organism>
<dbReference type="InParanoid" id="A0A0C3FWW1"/>
<evidence type="ECO:0000313" key="1">
    <source>
        <dbReference type="EMBL" id="KIM83076.1"/>
    </source>
</evidence>
<name>A0A0C3FWW1_PILCF</name>
<proteinExistence type="predicted"/>
<evidence type="ECO:0000313" key="2">
    <source>
        <dbReference type="Proteomes" id="UP000054166"/>
    </source>
</evidence>
<accession>A0A0C3FWW1</accession>
<reference evidence="1 2" key="1">
    <citation type="submission" date="2014-04" db="EMBL/GenBank/DDBJ databases">
        <authorList>
            <consortium name="DOE Joint Genome Institute"/>
            <person name="Kuo A."/>
            <person name="Tarkka M."/>
            <person name="Buscot F."/>
            <person name="Kohler A."/>
            <person name="Nagy L.G."/>
            <person name="Floudas D."/>
            <person name="Copeland A."/>
            <person name="Barry K.W."/>
            <person name="Cichocki N."/>
            <person name="Veneault-Fourrey C."/>
            <person name="LaButti K."/>
            <person name="Lindquist E.A."/>
            <person name="Lipzen A."/>
            <person name="Lundell T."/>
            <person name="Morin E."/>
            <person name="Murat C."/>
            <person name="Sun H."/>
            <person name="Tunlid A."/>
            <person name="Henrissat B."/>
            <person name="Grigoriev I.V."/>
            <person name="Hibbett D.S."/>
            <person name="Martin F."/>
            <person name="Nordberg H.P."/>
            <person name="Cantor M.N."/>
            <person name="Hua S.X."/>
        </authorList>
    </citation>
    <scope>NUCLEOTIDE SEQUENCE [LARGE SCALE GENOMIC DNA]</scope>
    <source>
        <strain evidence="1 2">F 1598</strain>
    </source>
</reference>
<dbReference type="HOGENOM" id="CLU_056576_1_0_1"/>
<dbReference type="Proteomes" id="UP000054166">
    <property type="component" value="Unassembled WGS sequence"/>
</dbReference>
<keyword evidence="2" id="KW-1185">Reference proteome</keyword>
<dbReference type="STRING" id="765440.A0A0C3FWW1"/>
<dbReference type="AlphaFoldDB" id="A0A0C3FWW1"/>
<dbReference type="OrthoDB" id="2019666at2759"/>